<comment type="caution">
    <text evidence="1">The sequence shown here is derived from an EMBL/GenBank/DDBJ whole genome shotgun (WGS) entry which is preliminary data.</text>
</comment>
<reference evidence="1 2" key="1">
    <citation type="submission" date="2024-02" db="EMBL/GenBank/DDBJ databases">
        <title>First draft genome assembly of two strains of Seiridium cardinale.</title>
        <authorList>
            <person name="Emiliani G."/>
            <person name="Scali E."/>
        </authorList>
    </citation>
    <scope>NUCLEOTIDE SEQUENCE [LARGE SCALE GENOMIC DNA]</scope>
    <source>
        <strain evidence="1 2">BM-138-000479</strain>
    </source>
</reference>
<evidence type="ECO:0000313" key="1">
    <source>
        <dbReference type="EMBL" id="KAK9782870.1"/>
    </source>
</evidence>
<evidence type="ECO:0000313" key="2">
    <source>
        <dbReference type="Proteomes" id="UP001465668"/>
    </source>
</evidence>
<keyword evidence="2" id="KW-1185">Reference proteome</keyword>
<accession>A0ABR2Y8E8</accession>
<dbReference type="EMBL" id="JARVKM010000002">
    <property type="protein sequence ID" value="KAK9782870.1"/>
    <property type="molecule type" value="Genomic_DNA"/>
</dbReference>
<organism evidence="1 2">
    <name type="scientific">Seiridium cardinale</name>
    <dbReference type="NCBI Taxonomy" id="138064"/>
    <lineage>
        <taxon>Eukaryota</taxon>
        <taxon>Fungi</taxon>
        <taxon>Dikarya</taxon>
        <taxon>Ascomycota</taxon>
        <taxon>Pezizomycotina</taxon>
        <taxon>Sordariomycetes</taxon>
        <taxon>Xylariomycetidae</taxon>
        <taxon>Amphisphaeriales</taxon>
        <taxon>Sporocadaceae</taxon>
        <taxon>Seiridium</taxon>
    </lineage>
</organism>
<gene>
    <name evidence="1" type="ORF">SCAR479_01213</name>
</gene>
<proteinExistence type="predicted"/>
<sequence length="207" mass="22554">MAGTPRVAVLYQALDPPILNGVSKPRKTGGYQDSVADFAWTLNNSGTEIITPVAKPDLGVHEGWGVTHFWANIILFSEHPLQTSGRLNHFEKDVRVVGQPPRFVEVYDDKYLVNEIADFRAVSPNGALASPIVGKPALEGLERHVETLLGESPSIILKEYMSGQEGAVTVMPPSEERPEYWAMSVVVRFNQVGGISPYNGNVAVTAN</sequence>
<dbReference type="Proteomes" id="UP001465668">
    <property type="component" value="Unassembled WGS sequence"/>
</dbReference>
<name>A0ABR2Y8E8_9PEZI</name>
<protein>
    <submittedName>
        <fullName evidence="1">ATP-grasp domain-containing protein</fullName>
    </submittedName>
</protein>